<keyword evidence="2" id="KW-1185">Reference proteome</keyword>
<reference evidence="2" key="1">
    <citation type="submission" date="2022-12" db="EMBL/GenBank/DDBJ databases">
        <authorList>
            <person name="Mo P."/>
        </authorList>
    </citation>
    <scope>NUCLEOTIDE SEQUENCE [LARGE SCALE GENOMIC DNA]</scope>
    <source>
        <strain evidence="2">HUAS 3-15</strain>
    </source>
</reference>
<proteinExistence type="predicted"/>
<evidence type="ECO:0000313" key="1">
    <source>
        <dbReference type="EMBL" id="WBP84476.1"/>
    </source>
</evidence>
<name>A0ABY7PVT4_9ACTN</name>
<dbReference type="EMBL" id="CP115450">
    <property type="protein sequence ID" value="WBP84476.1"/>
    <property type="molecule type" value="Genomic_DNA"/>
</dbReference>
<evidence type="ECO:0000313" key="2">
    <source>
        <dbReference type="Proteomes" id="UP001212821"/>
    </source>
</evidence>
<accession>A0ABY7PVT4</accession>
<organism evidence="1 2">
    <name type="scientific">Kitasatospora cathayae</name>
    <dbReference type="NCBI Taxonomy" id="3004092"/>
    <lineage>
        <taxon>Bacteria</taxon>
        <taxon>Bacillati</taxon>
        <taxon>Actinomycetota</taxon>
        <taxon>Actinomycetes</taxon>
        <taxon>Kitasatosporales</taxon>
        <taxon>Streptomycetaceae</taxon>
        <taxon>Kitasatospora</taxon>
    </lineage>
</organism>
<protein>
    <submittedName>
        <fullName evidence="1">Uncharacterized protein</fullName>
    </submittedName>
</protein>
<dbReference type="RefSeq" id="WP_270139728.1">
    <property type="nucleotide sequence ID" value="NZ_CP115450.1"/>
</dbReference>
<sequence>MPDRLAASASADRPLMVEVRLEESAPTAALVLLAAVRPGRG</sequence>
<gene>
    <name evidence="1" type="ORF">O1G21_00475</name>
</gene>
<dbReference type="Proteomes" id="UP001212821">
    <property type="component" value="Chromosome"/>
</dbReference>